<dbReference type="PANTHER" id="PTHR11455:SF9">
    <property type="entry name" value="CRYPTOCHROME CIRCADIAN CLOCK 5 ISOFORM X1"/>
    <property type="match status" value="1"/>
</dbReference>
<name>A0A5B2V932_9HYPH</name>
<protein>
    <submittedName>
        <fullName evidence="6">DNA photolyase FAD-binding protein</fullName>
    </submittedName>
</protein>
<evidence type="ECO:0000313" key="7">
    <source>
        <dbReference type="Proteomes" id="UP000323142"/>
    </source>
</evidence>
<organism evidence="6 7">
    <name type="scientific">Salinarimonas soli</name>
    <dbReference type="NCBI Taxonomy" id="1638099"/>
    <lineage>
        <taxon>Bacteria</taxon>
        <taxon>Pseudomonadati</taxon>
        <taxon>Pseudomonadota</taxon>
        <taxon>Alphaproteobacteria</taxon>
        <taxon>Hyphomicrobiales</taxon>
        <taxon>Salinarimonadaceae</taxon>
        <taxon>Salinarimonas</taxon>
    </lineage>
</organism>
<dbReference type="Gene3D" id="1.25.40.80">
    <property type="match status" value="1"/>
</dbReference>
<dbReference type="SUPFAM" id="SSF48173">
    <property type="entry name" value="Cryptochrome/photolyase FAD-binding domain"/>
    <property type="match status" value="1"/>
</dbReference>
<accession>A0A5B2V932</accession>
<comment type="cofactor">
    <cofactor evidence="3">
        <name>FAD</name>
        <dbReference type="ChEBI" id="CHEBI:57692"/>
    </cofactor>
    <text evidence="3">Binds 1 FAD per subunit.</text>
</comment>
<dbReference type="PANTHER" id="PTHR11455">
    <property type="entry name" value="CRYPTOCHROME"/>
    <property type="match status" value="1"/>
</dbReference>
<dbReference type="InterPro" id="IPR036134">
    <property type="entry name" value="Crypto/Photolyase_FAD-like_sf"/>
</dbReference>
<comment type="caution">
    <text evidence="6">The sequence shown here is derived from an EMBL/GenBank/DDBJ whole genome shotgun (WGS) entry which is preliminary data.</text>
</comment>
<evidence type="ECO:0000256" key="1">
    <source>
        <dbReference type="ARBA" id="ARBA00022630"/>
    </source>
</evidence>
<sequence>MTDRLFPPTRAQGLQRLHAFVPRAGRLYAETRQEDRGPGLRRNVSMLSPYLRHRLVDEREVLAAVLARHDPDACTRFVQEVLWRTYWKGWLEMRPGIWTRYRAEADAAHARLDAEPDLRARYEAAVAGRTGIDCFDAWAGELRETGYLHNFARMWFASIWIFTLRLPWALGADHFLHHLVDADPATNTLSWRWVGGLQTRGKTYLATAEAIARATGGRFSPQGLARSAPPLMEEPPPPARPLPRVPPPPEGAVALLLTPEDLGPEAWPLGSCEVRAVGAVDAGDARPGRSGPAGAFVSGALADGLSRAGAAHGVPSQALAGLEVEALCRFARAAGVHTLVTGYAPVGPVAERLAALEPELRARGIALVPQRRAFDGRFWPRALAGYFTFREAIPELLEAEGLLPPAETDLFGQAPPQRGVPKRAAHRDQA</sequence>
<evidence type="ECO:0000313" key="6">
    <source>
        <dbReference type="EMBL" id="KAA2235524.1"/>
    </source>
</evidence>
<feature type="compositionally biased region" description="Pro residues" evidence="4">
    <location>
        <begin position="232"/>
        <end position="244"/>
    </location>
</feature>
<reference evidence="6 7" key="1">
    <citation type="submission" date="2019-09" db="EMBL/GenBank/DDBJ databases">
        <title>Salinarimonas rosea gen. nov., sp. nov., a new member of the a-2 subgroup of the Proteobacteria.</title>
        <authorList>
            <person name="Liu J."/>
        </authorList>
    </citation>
    <scope>NUCLEOTIDE SEQUENCE [LARGE SCALE GENOMIC DNA]</scope>
    <source>
        <strain evidence="6 7">BN140002</strain>
    </source>
</reference>
<dbReference type="GO" id="GO:0071949">
    <property type="term" value="F:FAD binding"/>
    <property type="evidence" value="ECO:0007669"/>
    <property type="project" value="TreeGrafter"/>
</dbReference>
<dbReference type="InterPro" id="IPR002081">
    <property type="entry name" value="Cryptochrome/DNA_photolyase_1"/>
</dbReference>
<dbReference type="OrthoDB" id="9772484at2"/>
<feature type="binding site" evidence="3">
    <location>
        <position position="77"/>
    </location>
    <ligand>
        <name>FAD</name>
        <dbReference type="ChEBI" id="CHEBI:57692"/>
    </ligand>
</feature>
<gene>
    <name evidence="6" type="ORF">F0L46_18640</name>
</gene>
<evidence type="ECO:0000256" key="2">
    <source>
        <dbReference type="ARBA" id="ARBA00022827"/>
    </source>
</evidence>
<dbReference type="Gene3D" id="1.10.579.10">
    <property type="entry name" value="DNA Cyclobutane Dipyrimidine Photolyase, subunit A, domain 3"/>
    <property type="match status" value="1"/>
</dbReference>
<evidence type="ECO:0000259" key="5">
    <source>
        <dbReference type="Pfam" id="PF03441"/>
    </source>
</evidence>
<dbReference type="AlphaFoldDB" id="A0A5B2V932"/>
<dbReference type="Pfam" id="PF03441">
    <property type="entry name" value="FAD_binding_7"/>
    <property type="match status" value="1"/>
</dbReference>
<reference evidence="6 7" key="2">
    <citation type="submission" date="2019-09" db="EMBL/GenBank/DDBJ databases">
        <authorList>
            <person name="Jin C."/>
        </authorList>
    </citation>
    <scope>NUCLEOTIDE SEQUENCE [LARGE SCALE GENOMIC DNA]</scope>
    <source>
        <strain evidence="6 7">BN140002</strain>
    </source>
</reference>
<keyword evidence="7" id="KW-1185">Reference proteome</keyword>
<keyword evidence="2 3" id="KW-0274">FAD</keyword>
<evidence type="ECO:0000256" key="3">
    <source>
        <dbReference type="PIRSR" id="PIRSR602081-1"/>
    </source>
</evidence>
<feature type="domain" description="Cryptochrome/DNA photolyase FAD-binding" evidence="5">
    <location>
        <begin position="77"/>
        <end position="207"/>
    </location>
</feature>
<proteinExistence type="predicted"/>
<dbReference type="GO" id="GO:0009416">
    <property type="term" value="P:response to light stimulus"/>
    <property type="evidence" value="ECO:0007669"/>
    <property type="project" value="TreeGrafter"/>
</dbReference>
<feature type="region of interest" description="Disordered" evidence="4">
    <location>
        <begin position="407"/>
        <end position="430"/>
    </location>
</feature>
<evidence type="ECO:0000256" key="4">
    <source>
        <dbReference type="SAM" id="MobiDB-lite"/>
    </source>
</evidence>
<dbReference type="InterPro" id="IPR005101">
    <property type="entry name" value="Cryptochr/Photolyase_FAD-bd"/>
</dbReference>
<dbReference type="GO" id="GO:0003904">
    <property type="term" value="F:deoxyribodipyrimidine photo-lyase activity"/>
    <property type="evidence" value="ECO:0007669"/>
    <property type="project" value="TreeGrafter"/>
</dbReference>
<keyword evidence="6" id="KW-0456">Lyase</keyword>
<dbReference type="Proteomes" id="UP000323142">
    <property type="component" value="Unassembled WGS sequence"/>
</dbReference>
<feature type="binding site" evidence="3">
    <location>
        <position position="28"/>
    </location>
    <ligand>
        <name>FAD</name>
        <dbReference type="ChEBI" id="CHEBI:57692"/>
    </ligand>
</feature>
<keyword evidence="1 3" id="KW-0285">Flavoprotein</keyword>
<dbReference type="EMBL" id="VUOA01000034">
    <property type="protein sequence ID" value="KAA2235524.1"/>
    <property type="molecule type" value="Genomic_DNA"/>
</dbReference>
<dbReference type="RefSeq" id="WP_149820338.1">
    <property type="nucleotide sequence ID" value="NZ_VUOA01000034.1"/>
</dbReference>
<feature type="compositionally biased region" description="Basic residues" evidence="4">
    <location>
        <begin position="420"/>
        <end position="430"/>
    </location>
</feature>
<feature type="region of interest" description="Disordered" evidence="4">
    <location>
        <begin position="222"/>
        <end position="244"/>
    </location>
</feature>
<dbReference type="GO" id="GO:0003677">
    <property type="term" value="F:DNA binding"/>
    <property type="evidence" value="ECO:0007669"/>
    <property type="project" value="TreeGrafter"/>
</dbReference>
<feature type="binding site" evidence="3">
    <location>
        <begin position="181"/>
        <end position="183"/>
    </location>
    <ligand>
        <name>FAD</name>
        <dbReference type="ChEBI" id="CHEBI:57692"/>
    </ligand>
</feature>